<evidence type="ECO:0000259" key="9">
    <source>
        <dbReference type="PROSITE" id="PS50113"/>
    </source>
</evidence>
<dbReference type="RefSeq" id="WP_004570589.1">
    <property type="nucleotide sequence ID" value="NZ_CH724148.1"/>
</dbReference>
<dbReference type="SUPFAM" id="SSF47384">
    <property type="entry name" value="Homodimeric domain of signal transducing histidine kinase"/>
    <property type="match status" value="1"/>
</dbReference>
<dbReference type="PROSITE" id="PS50109">
    <property type="entry name" value="HIS_KIN"/>
    <property type="match status" value="1"/>
</dbReference>
<dbReference type="STRING" id="313594.PI23P_09845"/>
<dbReference type="SMART" id="SM00387">
    <property type="entry name" value="HATPase_c"/>
    <property type="match status" value="1"/>
</dbReference>
<feature type="domain" description="PAC" evidence="9">
    <location>
        <begin position="78"/>
        <end position="130"/>
    </location>
</feature>
<dbReference type="Gene3D" id="1.10.287.130">
    <property type="match status" value="1"/>
</dbReference>
<protein>
    <recommendedName>
        <fullName evidence="2">histidine kinase</fullName>
        <ecNumber evidence="2">2.7.13.3</ecNumber>
    </recommendedName>
</protein>
<organism evidence="10 11">
    <name type="scientific">Polaribacter irgensii 23-P</name>
    <dbReference type="NCBI Taxonomy" id="313594"/>
    <lineage>
        <taxon>Bacteria</taxon>
        <taxon>Pseudomonadati</taxon>
        <taxon>Bacteroidota</taxon>
        <taxon>Flavobacteriia</taxon>
        <taxon>Flavobacteriales</taxon>
        <taxon>Flavobacteriaceae</taxon>
    </lineage>
</organism>
<dbReference type="Pfam" id="PF02518">
    <property type="entry name" value="HATPase_c"/>
    <property type="match status" value="1"/>
</dbReference>
<dbReference type="InterPro" id="IPR052162">
    <property type="entry name" value="Sensor_kinase/Photoreceptor"/>
</dbReference>
<dbReference type="InterPro" id="IPR005467">
    <property type="entry name" value="His_kinase_dom"/>
</dbReference>
<evidence type="ECO:0000256" key="6">
    <source>
        <dbReference type="SAM" id="Coils"/>
    </source>
</evidence>
<evidence type="ECO:0000313" key="10">
    <source>
        <dbReference type="EMBL" id="EAR12921.1"/>
    </source>
</evidence>
<evidence type="ECO:0000256" key="4">
    <source>
        <dbReference type="ARBA" id="ARBA00022679"/>
    </source>
</evidence>
<dbReference type="InterPro" id="IPR035965">
    <property type="entry name" value="PAS-like_dom_sf"/>
</dbReference>
<dbReference type="InterPro" id="IPR004358">
    <property type="entry name" value="Sig_transdc_His_kin-like_C"/>
</dbReference>
<dbReference type="NCBIfam" id="TIGR00229">
    <property type="entry name" value="sensory_box"/>
    <property type="match status" value="1"/>
</dbReference>
<evidence type="ECO:0000256" key="2">
    <source>
        <dbReference type="ARBA" id="ARBA00012438"/>
    </source>
</evidence>
<evidence type="ECO:0000259" key="7">
    <source>
        <dbReference type="PROSITE" id="PS50109"/>
    </source>
</evidence>
<dbReference type="Pfam" id="PF13426">
    <property type="entry name" value="PAS_9"/>
    <property type="match status" value="1"/>
</dbReference>
<comment type="caution">
    <text evidence="10">The sequence shown here is derived from an EMBL/GenBank/DDBJ whole genome shotgun (WGS) entry which is preliminary data.</text>
</comment>
<dbReference type="InterPro" id="IPR036097">
    <property type="entry name" value="HisK_dim/P_sf"/>
</dbReference>
<comment type="catalytic activity">
    <reaction evidence="1">
        <text>ATP + protein L-histidine = ADP + protein N-phospho-L-histidine.</text>
        <dbReference type="EC" id="2.7.13.3"/>
    </reaction>
</comment>
<dbReference type="OrthoDB" id="5522855at2"/>
<feature type="domain" description="PAS" evidence="8">
    <location>
        <begin position="7"/>
        <end position="55"/>
    </location>
</feature>
<keyword evidence="4" id="KW-0808">Transferase</keyword>
<dbReference type="HOGENOM" id="CLU_000445_114_71_10"/>
<dbReference type="Proteomes" id="UP000003053">
    <property type="component" value="Unassembled WGS sequence"/>
</dbReference>
<keyword evidence="3" id="KW-0597">Phosphoprotein</keyword>
<keyword evidence="5" id="KW-0418">Kinase</keyword>
<dbReference type="EMBL" id="AAOG01000002">
    <property type="protein sequence ID" value="EAR12921.1"/>
    <property type="molecule type" value="Genomic_DNA"/>
</dbReference>
<proteinExistence type="predicted"/>
<dbReference type="SUPFAM" id="SSF55874">
    <property type="entry name" value="ATPase domain of HSP90 chaperone/DNA topoisomerase II/histidine kinase"/>
    <property type="match status" value="1"/>
</dbReference>
<feature type="domain" description="Histidine kinase" evidence="7">
    <location>
        <begin position="183"/>
        <end position="396"/>
    </location>
</feature>
<dbReference type="eggNOG" id="COG4251">
    <property type="taxonomic scope" value="Bacteria"/>
</dbReference>
<gene>
    <name evidence="10" type="ORF">PI23P_09845</name>
</gene>
<evidence type="ECO:0000256" key="5">
    <source>
        <dbReference type="ARBA" id="ARBA00022777"/>
    </source>
</evidence>
<dbReference type="InterPro" id="IPR000014">
    <property type="entry name" value="PAS"/>
</dbReference>
<name>A4C0H8_9FLAO</name>
<dbReference type="SMART" id="SM00091">
    <property type="entry name" value="PAS"/>
    <property type="match status" value="1"/>
</dbReference>
<accession>A4C0H8</accession>
<dbReference type="InterPro" id="IPR000700">
    <property type="entry name" value="PAS-assoc_C"/>
</dbReference>
<reference evidence="10 11" key="1">
    <citation type="submission" date="2006-02" db="EMBL/GenBank/DDBJ databases">
        <authorList>
            <person name="Murray A."/>
            <person name="Staley J."/>
            <person name="Ferriera S."/>
            <person name="Johnson J."/>
            <person name="Kravitz S."/>
            <person name="Halpern A."/>
            <person name="Remington K."/>
            <person name="Beeson K."/>
            <person name="Tran B."/>
            <person name="Rogers Y.-H."/>
            <person name="Friedman R."/>
            <person name="Venter J.C."/>
        </authorList>
    </citation>
    <scope>NUCLEOTIDE SEQUENCE [LARGE SCALE GENOMIC DNA]</scope>
    <source>
        <strain evidence="10 11">23-P</strain>
    </source>
</reference>
<dbReference type="CDD" id="cd00130">
    <property type="entry name" value="PAS"/>
    <property type="match status" value="1"/>
</dbReference>
<keyword evidence="6" id="KW-0175">Coiled coil</keyword>
<evidence type="ECO:0000259" key="8">
    <source>
        <dbReference type="PROSITE" id="PS50112"/>
    </source>
</evidence>
<dbReference type="InterPro" id="IPR003594">
    <property type="entry name" value="HATPase_dom"/>
</dbReference>
<evidence type="ECO:0000256" key="3">
    <source>
        <dbReference type="ARBA" id="ARBA00022553"/>
    </source>
</evidence>
<dbReference type="PROSITE" id="PS50112">
    <property type="entry name" value="PAS"/>
    <property type="match status" value="1"/>
</dbReference>
<dbReference type="GO" id="GO:0000155">
    <property type="term" value="F:phosphorelay sensor kinase activity"/>
    <property type="evidence" value="ECO:0007669"/>
    <property type="project" value="InterPro"/>
</dbReference>
<keyword evidence="11" id="KW-1185">Reference proteome</keyword>
<dbReference type="PANTHER" id="PTHR43304:SF1">
    <property type="entry name" value="PAC DOMAIN-CONTAINING PROTEIN"/>
    <property type="match status" value="1"/>
</dbReference>
<dbReference type="PROSITE" id="PS50113">
    <property type="entry name" value="PAC"/>
    <property type="match status" value="1"/>
</dbReference>
<dbReference type="AlphaFoldDB" id="A4C0H8"/>
<evidence type="ECO:0000313" key="11">
    <source>
        <dbReference type="Proteomes" id="UP000003053"/>
    </source>
</evidence>
<dbReference type="InterPro" id="IPR036890">
    <property type="entry name" value="HATPase_C_sf"/>
</dbReference>
<dbReference type="Gene3D" id="3.30.565.10">
    <property type="entry name" value="Histidine kinase-like ATPase, C-terminal domain"/>
    <property type="match status" value="1"/>
</dbReference>
<dbReference type="Gene3D" id="3.30.450.20">
    <property type="entry name" value="PAS domain"/>
    <property type="match status" value="1"/>
</dbReference>
<dbReference type="PRINTS" id="PR00344">
    <property type="entry name" value="BCTRLSENSOR"/>
</dbReference>
<dbReference type="EC" id="2.7.13.3" evidence="2"/>
<feature type="coiled-coil region" evidence="6">
    <location>
        <begin position="121"/>
        <end position="176"/>
    </location>
</feature>
<dbReference type="SUPFAM" id="SSF55785">
    <property type="entry name" value="PYP-like sensor domain (PAS domain)"/>
    <property type="match status" value="1"/>
</dbReference>
<evidence type="ECO:0000256" key="1">
    <source>
        <dbReference type="ARBA" id="ARBA00000085"/>
    </source>
</evidence>
<dbReference type="PANTHER" id="PTHR43304">
    <property type="entry name" value="PHYTOCHROME-LIKE PROTEIN CPH1"/>
    <property type="match status" value="1"/>
</dbReference>
<sequence length="396" mass="45139">MHLNIDYKELYNTSPSGYFCSLPNGTIIDSNKNFLELISYTREEVIGEKKFTDFLSLGGKIYFENVYAPALKLSGTVEEINFNFIKKDGSKFPVLVNSVEVKDKEGLHLFTQSAVFNISQRKKYEQELIIAKRNANDLSNKLSSVNTELLNRAKLISNQKRQLEEFNEHLENKNKQLSSFAHIASHNLRAPVSNLMALKDFYNENTDLEDKEMLFTKVETVIDHLNETLNELIDSVKIRGNKDIVHDAIIFEEVFDKTRTILEHQILDSKAIVTSNFSKAPEIKYPKLYIESIMLNLLSNSLRYRAPHRIAEIHFSTAVNDKEIMLTASDNGLGIDLKKYGHKIFGLNNTFHRHPDSKGVGLFMTKTQIEAIGGSINVESAVDKGTTFKIILKKNR</sequence>